<evidence type="ECO:0000256" key="1">
    <source>
        <dbReference type="ARBA" id="ARBA00004123"/>
    </source>
</evidence>
<dbReference type="GO" id="GO:0003723">
    <property type="term" value="F:RNA binding"/>
    <property type="evidence" value="ECO:0007669"/>
    <property type="project" value="UniProtKB-KW"/>
</dbReference>
<keyword evidence="7" id="KW-0694">RNA-binding</keyword>
<gene>
    <name evidence="14" type="ORF">RJT34_09544</name>
</gene>
<dbReference type="InterPro" id="IPR039047">
    <property type="entry name" value="PHAX"/>
</dbReference>
<evidence type="ECO:0000256" key="10">
    <source>
        <dbReference type="ARBA" id="ARBA00030834"/>
    </source>
</evidence>
<organism evidence="14 15">
    <name type="scientific">Clitoria ternatea</name>
    <name type="common">Butterfly pea</name>
    <dbReference type="NCBI Taxonomy" id="43366"/>
    <lineage>
        <taxon>Eukaryota</taxon>
        <taxon>Viridiplantae</taxon>
        <taxon>Streptophyta</taxon>
        <taxon>Embryophyta</taxon>
        <taxon>Tracheophyta</taxon>
        <taxon>Spermatophyta</taxon>
        <taxon>Magnoliopsida</taxon>
        <taxon>eudicotyledons</taxon>
        <taxon>Gunneridae</taxon>
        <taxon>Pentapetalae</taxon>
        <taxon>rosids</taxon>
        <taxon>fabids</taxon>
        <taxon>Fabales</taxon>
        <taxon>Fabaceae</taxon>
        <taxon>Papilionoideae</taxon>
        <taxon>50 kb inversion clade</taxon>
        <taxon>NPAAA clade</taxon>
        <taxon>indigoferoid/millettioid clade</taxon>
        <taxon>Phaseoleae</taxon>
        <taxon>Clitoria</taxon>
    </lineage>
</organism>
<evidence type="ECO:0000313" key="15">
    <source>
        <dbReference type="Proteomes" id="UP001359559"/>
    </source>
</evidence>
<evidence type="ECO:0000256" key="5">
    <source>
        <dbReference type="ARBA" id="ARBA00022448"/>
    </source>
</evidence>
<name>A0AAN9K5W1_CLITE</name>
<dbReference type="AlphaFoldDB" id="A0AAN9K5W1"/>
<feature type="compositionally biased region" description="Basic residues" evidence="11">
    <location>
        <begin position="163"/>
        <end position="180"/>
    </location>
</feature>
<evidence type="ECO:0000256" key="3">
    <source>
        <dbReference type="ARBA" id="ARBA00006094"/>
    </source>
</evidence>
<accession>A0AAN9K5W1</accession>
<keyword evidence="12" id="KW-1133">Transmembrane helix</keyword>
<dbReference type="Gene3D" id="1.10.10.1440">
    <property type="entry name" value="PHAX RNA-binding domain"/>
    <property type="match status" value="1"/>
</dbReference>
<keyword evidence="15" id="KW-1185">Reference proteome</keyword>
<keyword evidence="5" id="KW-0813">Transport</keyword>
<evidence type="ECO:0000256" key="7">
    <source>
        <dbReference type="ARBA" id="ARBA00022884"/>
    </source>
</evidence>
<dbReference type="PANTHER" id="PTHR13135">
    <property type="entry name" value="CYTOSOLIC RESINIFERATOXIN BINDING PROTEIN RBP-26"/>
    <property type="match status" value="1"/>
</dbReference>
<dbReference type="GO" id="GO:0006408">
    <property type="term" value="P:snRNA export from nucleus"/>
    <property type="evidence" value="ECO:0007669"/>
    <property type="project" value="InterPro"/>
</dbReference>
<sequence>MTRRFAAVLPTNQSLCRLLVRHAIECPNGVIFGTFLVITNTNIKSYHYFGSELFPQSLHLQRNLHSFEYYFFIVYVLFALPLLFNSIRFLTRAYRKSHTIRAMEDGDSILDAIYEEDNLDDVDDDVDMIDVEEGELVEPDSQNVLGQCSAVDINEPNPEPHSKNSRRKAKKKKNKRKRKGSGSNAVDINRFVLDTCRRLKEKKSYMVYTAVGCLGVQALSDLIKEVDAIQTCGGQKTADGRRFRTGGGILWGILKVREPKVYKEIMKKAREFEKQFRQPNVKQRLMAMKEDSSQGVPVSFAGRDQSNVSDGDFIASPVQNQHTSATTEENLIPVHDRLRIPVSYDDDLLRENPVNDAT</sequence>
<keyword evidence="6" id="KW-0963">Cytoplasm</keyword>
<evidence type="ECO:0000256" key="4">
    <source>
        <dbReference type="ARBA" id="ARBA00016856"/>
    </source>
</evidence>
<evidence type="ECO:0000256" key="6">
    <source>
        <dbReference type="ARBA" id="ARBA00022490"/>
    </source>
</evidence>
<comment type="caution">
    <text evidence="14">The sequence shown here is derived from an EMBL/GenBank/DDBJ whole genome shotgun (WGS) entry which is preliminary data.</text>
</comment>
<dbReference type="GO" id="GO:0005634">
    <property type="term" value="C:nucleus"/>
    <property type="evidence" value="ECO:0007669"/>
    <property type="project" value="UniProtKB-SubCell"/>
</dbReference>
<evidence type="ECO:0000256" key="2">
    <source>
        <dbReference type="ARBA" id="ARBA00004496"/>
    </source>
</evidence>
<dbReference type="EMBL" id="JAYKXN010000002">
    <property type="protein sequence ID" value="KAK7311412.1"/>
    <property type="molecule type" value="Genomic_DNA"/>
</dbReference>
<keyword evidence="12" id="KW-0472">Membrane</keyword>
<evidence type="ECO:0000313" key="14">
    <source>
        <dbReference type="EMBL" id="KAK7311412.1"/>
    </source>
</evidence>
<feature type="domain" description="Phosphorylated adapter RNA export protein RNA-binding" evidence="13">
    <location>
        <begin position="192"/>
        <end position="271"/>
    </location>
</feature>
<evidence type="ECO:0000256" key="8">
    <source>
        <dbReference type="ARBA" id="ARBA00022927"/>
    </source>
</evidence>
<reference evidence="14 15" key="1">
    <citation type="submission" date="2024-01" db="EMBL/GenBank/DDBJ databases">
        <title>The genomes of 5 underutilized Papilionoideae crops provide insights into root nodulation and disease resistance.</title>
        <authorList>
            <person name="Yuan L."/>
        </authorList>
    </citation>
    <scope>NUCLEOTIDE SEQUENCE [LARGE SCALE GENOMIC DNA]</scope>
    <source>
        <strain evidence="14">LY-2023</strain>
        <tissue evidence="14">Leaf</tissue>
    </source>
</reference>
<comment type="subcellular location">
    <subcellularLocation>
        <location evidence="2">Cytoplasm</location>
    </subcellularLocation>
    <subcellularLocation>
        <location evidence="1">Nucleus</location>
    </subcellularLocation>
</comment>
<dbReference type="GO" id="GO:0005737">
    <property type="term" value="C:cytoplasm"/>
    <property type="evidence" value="ECO:0007669"/>
    <property type="project" value="UniProtKB-SubCell"/>
</dbReference>
<dbReference type="Proteomes" id="UP001359559">
    <property type="component" value="Unassembled WGS sequence"/>
</dbReference>
<keyword evidence="9" id="KW-0539">Nucleus</keyword>
<dbReference type="GO" id="GO:0015031">
    <property type="term" value="P:protein transport"/>
    <property type="evidence" value="ECO:0007669"/>
    <property type="project" value="UniProtKB-KW"/>
</dbReference>
<feature type="transmembrane region" description="Helical" evidence="12">
    <location>
        <begin position="69"/>
        <end position="91"/>
    </location>
</feature>
<dbReference type="InterPro" id="IPR019385">
    <property type="entry name" value="PHAX_RNA-binding_domain"/>
</dbReference>
<dbReference type="PANTHER" id="PTHR13135:SF0">
    <property type="entry name" value="PHOSPHORYLATED ADAPTER RNA EXPORT PROTEIN"/>
    <property type="match status" value="1"/>
</dbReference>
<evidence type="ECO:0000256" key="12">
    <source>
        <dbReference type="SAM" id="Phobius"/>
    </source>
</evidence>
<keyword evidence="12" id="KW-0812">Transmembrane</keyword>
<proteinExistence type="inferred from homology"/>
<evidence type="ECO:0000259" key="13">
    <source>
        <dbReference type="Pfam" id="PF10258"/>
    </source>
</evidence>
<protein>
    <recommendedName>
        <fullName evidence="4">Phosphorylated adapter RNA export protein</fullName>
    </recommendedName>
    <alternativeName>
        <fullName evidence="10">RNA U small nuclear RNA export adapter protein</fullName>
    </alternativeName>
</protein>
<evidence type="ECO:0000256" key="9">
    <source>
        <dbReference type="ARBA" id="ARBA00023242"/>
    </source>
</evidence>
<comment type="similarity">
    <text evidence="3">Belongs to the PHAX family.</text>
</comment>
<dbReference type="Pfam" id="PF10258">
    <property type="entry name" value="PHAX_RNA-bd"/>
    <property type="match status" value="1"/>
</dbReference>
<dbReference type="InterPro" id="IPR038092">
    <property type="entry name" value="PHAX_RNA-binding_sf"/>
</dbReference>
<feature type="region of interest" description="Disordered" evidence="11">
    <location>
        <begin position="151"/>
        <end position="183"/>
    </location>
</feature>
<evidence type="ECO:0000256" key="11">
    <source>
        <dbReference type="SAM" id="MobiDB-lite"/>
    </source>
</evidence>
<keyword evidence="8" id="KW-0653">Protein transport</keyword>